<dbReference type="KEGG" id="sfol:H3H32_12970"/>
<protein>
    <recommendedName>
        <fullName evidence="4">DUF3784 domain-containing protein</fullName>
    </recommendedName>
</protein>
<reference evidence="2 3" key="1">
    <citation type="submission" date="2020-07" db="EMBL/GenBank/DDBJ databases">
        <title>Spirosoma foliorum sp. nov., isolated from the leaves on the Nejang mountain Korea, Republic of.</title>
        <authorList>
            <person name="Ho H."/>
            <person name="Lee Y.-J."/>
            <person name="Nurcahyanto D.-A."/>
            <person name="Kim S.-G."/>
        </authorList>
    </citation>
    <scope>NUCLEOTIDE SEQUENCE [LARGE SCALE GENOMIC DNA]</scope>
    <source>
        <strain evidence="2 3">PL0136</strain>
    </source>
</reference>
<keyword evidence="1" id="KW-0812">Transmembrane</keyword>
<organism evidence="2 3">
    <name type="scientific">Spirosoma foliorum</name>
    <dbReference type="NCBI Taxonomy" id="2710596"/>
    <lineage>
        <taxon>Bacteria</taxon>
        <taxon>Pseudomonadati</taxon>
        <taxon>Bacteroidota</taxon>
        <taxon>Cytophagia</taxon>
        <taxon>Cytophagales</taxon>
        <taxon>Cytophagaceae</taxon>
        <taxon>Spirosoma</taxon>
    </lineage>
</organism>
<keyword evidence="3" id="KW-1185">Reference proteome</keyword>
<evidence type="ECO:0000313" key="2">
    <source>
        <dbReference type="EMBL" id="QMW05728.1"/>
    </source>
</evidence>
<dbReference type="Proteomes" id="UP000515369">
    <property type="component" value="Chromosome"/>
</dbReference>
<feature type="transmembrane region" description="Helical" evidence="1">
    <location>
        <begin position="6"/>
        <end position="24"/>
    </location>
</feature>
<feature type="transmembrane region" description="Helical" evidence="1">
    <location>
        <begin position="45"/>
        <end position="68"/>
    </location>
</feature>
<evidence type="ECO:0008006" key="4">
    <source>
        <dbReference type="Google" id="ProtNLM"/>
    </source>
</evidence>
<keyword evidence="1" id="KW-0472">Membrane</keyword>
<feature type="transmembrane region" description="Helical" evidence="1">
    <location>
        <begin position="74"/>
        <end position="94"/>
    </location>
</feature>
<evidence type="ECO:0000256" key="1">
    <source>
        <dbReference type="SAM" id="Phobius"/>
    </source>
</evidence>
<dbReference type="EMBL" id="CP059732">
    <property type="protein sequence ID" value="QMW05728.1"/>
    <property type="molecule type" value="Genomic_DNA"/>
</dbReference>
<keyword evidence="1" id="KW-1133">Transmembrane helix</keyword>
<proteinExistence type="predicted"/>
<dbReference type="AlphaFoldDB" id="A0A7G5H3N6"/>
<gene>
    <name evidence="2" type="ORF">H3H32_12970</name>
</gene>
<evidence type="ECO:0000313" key="3">
    <source>
        <dbReference type="Proteomes" id="UP000515369"/>
    </source>
</evidence>
<sequence length="100" mass="11003">MGGVYFILGGFISLLGILIWRFEWVGLLSNVDQTTVINKKGLARWAGGCILALSGVAYSTSVILQYVVTERGELIACMGFMITSHLLMVVYLSGLHRYTK</sequence>
<dbReference type="RefSeq" id="WP_182463107.1">
    <property type="nucleotide sequence ID" value="NZ_CP059732.1"/>
</dbReference>
<accession>A0A7G5H3N6</accession>
<name>A0A7G5H3N6_9BACT</name>